<dbReference type="RefSeq" id="WP_035452053.1">
    <property type="nucleotide sequence ID" value="NZ_AZGA01000077.1"/>
</dbReference>
<keyword evidence="2" id="KW-0808">Transferase</keyword>
<dbReference type="GO" id="GO:0005576">
    <property type="term" value="C:extracellular region"/>
    <property type="evidence" value="ECO:0007669"/>
    <property type="project" value="TreeGrafter"/>
</dbReference>
<feature type="active site" description="Nucleophile" evidence="6">
    <location>
        <position position="434"/>
    </location>
</feature>
<feature type="transmembrane region" description="Helical" evidence="7">
    <location>
        <begin position="7"/>
        <end position="25"/>
    </location>
</feature>
<dbReference type="InterPro" id="IPR022029">
    <property type="entry name" value="YoaR-like_PG-bd"/>
</dbReference>
<evidence type="ECO:0000313" key="10">
    <source>
        <dbReference type="Proteomes" id="UP000051236"/>
    </source>
</evidence>
<feature type="active site" description="Proton donor/acceptor" evidence="6">
    <location>
        <position position="413"/>
    </location>
</feature>
<dbReference type="PANTHER" id="PTHR30582:SF33">
    <property type="entry name" value="EXPORTED PROTEIN"/>
    <property type="match status" value="1"/>
</dbReference>
<proteinExistence type="predicted"/>
<evidence type="ECO:0000256" key="7">
    <source>
        <dbReference type="SAM" id="Phobius"/>
    </source>
</evidence>
<name>X0PQV1_9LACO</name>
<dbReference type="Pfam" id="PF03734">
    <property type="entry name" value="YkuD"/>
    <property type="match status" value="1"/>
</dbReference>
<keyword evidence="7" id="KW-0472">Membrane</keyword>
<dbReference type="STRING" id="1423734.FC83_GL000588"/>
<dbReference type="EMBL" id="AZGA01000077">
    <property type="protein sequence ID" value="KRM31527.1"/>
    <property type="molecule type" value="Genomic_DNA"/>
</dbReference>
<dbReference type="OrthoDB" id="3176960at2"/>
<dbReference type="Gene3D" id="2.40.440.10">
    <property type="entry name" value="L,D-transpeptidase catalytic domain-like"/>
    <property type="match status" value="1"/>
</dbReference>
<evidence type="ECO:0000256" key="6">
    <source>
        <dbReference type="PROSITE-ProRule" id="PRU01373"/>
    </source>
</evidence>
<dbReference type="Gene3D" id="3.10.20.800">
    <property type="match status" value="1"/>
</dbReference>
<dbReference type="Proteomes" id="UP000051236">
    <property type="component" value="Unassembled WGS sequence"/>
</dbReference>
<evidence type="ECO:0000256" key="4">
    <source>
        <dbReference type="ARBA" id="ARBA00022984"/>
    </source>
</evidence>
<accession>X0PQV1</accession>
<dbReference type="eggNOG" id="COG1376">
    <property type="taxonomic scope" value="Bacteria"/>
</dbReference>
<protein>
    <submittedName>
        <fullName evidence="9">ErfK YbiS YcfS YnhG family protein</fullName>
    </submittedName>
</protein>
<dbReference type="PANTHER" id="PTHR30582">
    <property type="entry name" value="L,D-TRANSPEPTIDASE"/>
    <property type="match status" value="1"/>
</dbReference>
<organism evidence="9 10">
    <name type="scientific">Agrilactobacillus composti DSM 18527 = JCM 14202</name>
    <dbReference type="NCBI Taxonomy" id="1423734"/>
    <lineage>
        <taxon>Bacteria</taxon>
        <taxon>Bacillati</taxon>
        <taxon>Bacillota</taxon>
        <taxon>Bacilli</taxon>
        <taxon>Lactobacillales</taxon>
        <taxon>Lactobacillaceae</taxon>
        <taxon>Agrilactobacillus</taxon>
    </lineage>
</organism>
<dbReference type="GO" id="GO:0071555">
    <property type="term" value="P:cell wall organization"/>
    <property type="evidence" value="ECO:0007669"/>
    <property type="project" value="UniProtKB-UniRule"/>
</dbReference>
<dbReference type="InterPro" id="IPR050979">
    <property type="entry name" value="LD-transpeptidase"/>
</dbReference>
<keyword evidence="7" id="KW-1133">Transmembrane helix</keyword>
<feature type="domain" description="L,D-TPase catalytic" evidence="8">
    <location>
        <begin position="335"/>
        <end position="458"/>
    </location>
</feature>
<dbReference type="CDD" id="cd16913">
    <property type="entry name" value="YkuD_like"/>
    <property type="match status" value="1"/>
</dbReference>
<dbReference type="SUPFAM" id="SSF141523">
    <property type="entry name" value="L,D-transpeptidase catalytic domain-like"/>
    <property type="match status" value="1"/>
</dbReference>
<evidence type="ECO:0000313" key="9">
    <source>
        <dbReference type="EMBL" id="KRM31527.1"/>
    </source>
</evidence>
<keyword evidence="10" id="KW-1185">Reference proteome</keyword>
<dbReference type="InterPro" id="IPR005490">
    <property type="entry name" value="LD_TPept_cat_dom"/>
</dbReference>
<keyword evidence="5 6" id="KW-0961">Cell wall biogenesis/degradation</keyword>
<dbReference type="SUPFAM" id="SSF143985">
    <property type="entry name" value="L,D-transpeptidase pre-catalytic domain-like"/>
    <property type="match status" value="1"/>
</dbReference>
<keyword evidence="3 6" id="KW-0133">Cell shape</keyword>
<dbReference type="GO" id="GO:0008360">
    <property type="term" value="P:regulation of cell shape"/>
    <property type="evidence" value="ECO:0007669"/>
    <property type="project" value="UniProtKB-UniRule"/>
</dbReference>
<evidence type="ECO:0000256" key="5">
    <source>
        <dbReference type="ARBA" id="ARBA00023316"/>
    </source>
</evidence>
<evidence type="ECO:0000256" key="3">
    <source>
        <dbReference type="ARBA" id="ARBA00022960"/>
    </source>
</evidence>
<sequence length="458" mass="50628">MKIKKKLPVALIAGLFAVVLVYLLMTFRYQNVFLPHTTYSGISIAGKTPDQANQLLQQRLKTQKYQVKDANKTLLTFTGSDLDINHDYTNQLKQLKAKQNPWAWTLTAIAAPVSQEGPDKLNLSSDKAQKLYDDIMAKTKDNRTMTENATIVKKDNTFSIKKEVYGTNIDEQKLKQDIQTSISEGKTDVDLKSAYAKPTILSDNAKLQSNLATIKKIAGLKATYQIGNDTVTIPSEKLSSWLTYNDGKIQLDEASVKQYVSDLNTKYSTIGKTRDFKTTAGTEVKVPAGTYGWSLKVNSETAALSAEILKGQDFTRKPLTQGFGYNDAGTDIGNTYVEVSKSAQHMWVYKDGKQVISTDVVTGKPGQDTPSGVFVVWNKVRNTDLKGTNDDGTPYSSPVSYWMPIDYTGVGLHDSSWQPQYGGTWYVNHGSHGCVNTPPSVMSQVYADVAMNTPVIVY</sequence>
<dbReference type="PATRIC" id="fig|1423734.3.peg.594"/>
<dbReference type="GO" id="GO:0016740">
    <property type="term" value="F:transferase activity"/>
    <property type="evidence" value="ECO:0007669"/>
    <property type="project" value="UniProtKB-KW"/>
</dbReference>
<keyword evidence="4 6" id="KW-0573">Peptidoglycan synthesis</keyword>
<dbReference type="UniPathway" id="UPA00219"/>
<comment type="pathway">
    <text evidence="1 6">Cell wall biogenesis; peptidoglycan biosynthesis.</text>
</comment>
<dbReference type="InterPro" id="IPR038063">
    <property type="entry name" value="Transpep_catalytic_dom"/>
</dbReference>
<evidence type="ECO:0000259" key="8">
    <source>
        <dbReference type="PROSITE" id="PS52029"/>
    </source>
</evidence>
<reference evidence="9 10" key="1">
    <citation type="journal article" date="2015" name="Genome Announc.">
        <title>Expanding the biotechnology potential of lactobacilli through comparative genomics of 213 strains and associated genera.</title>
        <authorList>
            <person name="Sun Z."/>
            <person name="Harris H.M."/>
            <person name="McCann A."/>
            <person name="Guo C."/>
            <person name="Argimon S."/>
            <person name="Zhang W."/>
            <person name="Yang X."/>
            <person name="Jeffery I.B."/>
            <person name="Cooney J.C."/>
            <person name="Kagawa T.F."/>
            <person name="Liu W."/>
            <person name="Song Y."/>
            <person name="Salvetti E."/>
            <person name="Wrobel A."/>
            <person name="Rasinkangas P."/>
            <person name="Parkhill J."/>
            <person name="Rea M.C."/>
            <person name="O'Sullivan O."/>
            <person name="Ritari J."/>
            <person name="Douillard F.P."/>
            <person name="Paul Ross R."/>
            <person name="Yang R."/>
            <person name="Briner A.E."/>
            <person name="Felis G.E."/>
            <person name="de Vos W.M."/>
            <person name="Barrangou R."/>
            <person name="Klaenhammer T.R."/>
            <person name="Caufield P.W."/>
            <person name="Cui Y."/>
            <person name="Zhang H."/>
            <person name="O'Toole P.W."/>
        </authorList>
    </citation>
    <scope>NUCLEOTIDE SEQUENCE [LARGE SCALE GENOMIC DNA]</scope>
    <source>
        <strain evidence="9 10">DSM 18527</strain>
    </source>
</reference>
<keyword evidence="7" id="KW-0812">Transmembrane</keyword>
<evidence type="ECO:0000256" key="2">
    <source>
        <dbReference type="ARBA" id="ARBA00022679"/>
    </source>
</evidence>
<dbReference type="AlphaFoldDB" id="X0PQV1"/>
<dbReference type="GO" id="GO:0071972">
    <property type="term" value="F:peptidoglycan L,D-transpeptidase activity"/>
    <property type="evidence" value="ECO:0007669"/>
    <property type="project" value="TreeGrafter"/>
</dbReference>
<dbReference type="InterPro" id="IPR038054">
    <property type="entry name" value="LD_TPept-like_central_sf"/>
</dbReference>
<gene>
    <name evidence="9" type="ORF">FC83_GL000588</name>
</gene>
<evidence type="ECO:0000256" key="1">
    <source>
        <dbReference type="ARBA" id="ARBA00004752"/>
    </source>
</evidence>
<dbReference type="GO" id="GO:0018104">
    <property type="term" value="P:peptidoglycan-protein cross-linking"/>
    <property type="evidence" value="ECO:0007669"/>
    <property type="project" value="TreeGrafter"/>
</dbReference>
<dbReference type="PROSITE" id="PS52029">
    <property type="entry name" value="LD_TPASE"/>
    <property type="match status" value="1"/>
</dbReference>
<dbReference type="Pfam" id="PF12229">
    <property type="entry name" value="PG_binding_4"/>
    <property type="match status" value="2"/>
</dbReference>
<comment type="caution">
    <text evidence="9">The sequence shown here is derived from an EMBL/GenBank/DDBJ whole genome shotgun (WGS) entry which is preliminary data.</text>
</comment>